<dbReference type="Pfam" id="PF05672">
    <property type="entry name" value="MAP7"/>
    <property type="match status" value="1"/>
</dbReference>
<feature type="compositionally biased region" description="Basic and acidic residues" evidence="6">
    <location>
        <begin position="471"/>
        <end position="557"/>
    </location>
</feature>
<dbReference type="Ensembl" id="ENSMMUT00000067092.2">
    <property type="protein sequence ID" value="ENSMMUP00000058807.2"/>
    <property type="gene ID" value="ENSMMUG00000016373.4"/>
</dbReference>
<sequence>LRWILHLSRGQYDSEAPDSYKVQDKKNASNRPASAISGQNNNHSGNKPDPPPVLRVDDRQRLARERREEREKQLAAREIVWLEREERARQHYEKHLEERKKKLEEQRQKEERRRAAVEEKRRQRLEEDKERHEAVVRRTMERSQKPKQKHNRWSWGGSLHGSPSIHSADPDRRSVSTMNLSKHVDPVISKRLSSSSATLLNSPDRARRLQLSPWESSVVNRLLTPTHSFLARSKSTAALSGEAASCSPIIMPYKAAHSRNSMDRPKLFVTPPEGSSRRRTIHGIAGYKKERERENIPFLTSGTRRAISPSNPKARPPAPSRLWLPSKSLPHLPGTPRPTSSLPPGSVKAAPAQVRPPSPGNIRPVKREVRVEPEKKDPEKEPQKVANEPSLKGRAPLVKVEEATVEEGKPAEPEAGPAAPATAPVPVTAPAPASAPAPALVPTPAMVSAPSSTVIASASPKTSAGTTNPEEATRLLAEKRRLAREQREKEERERKEQEELERQKREELAQRVAEERTRREEESRRLEAEQAREKEEQLRRQTEERALREREEAERAQRQVRLQPAPPLPVRIPQGDAPAGQRRRLEEIMKRTRRTEATDKKTSDQRNGDIAKGTLTGGTEVSALPCTTNAPGNGEPVGSPHVVTSHQSKVTVESTPDLEKQPNENGVSVQNENFEEIINLPIGSKPSKLDVTNSESPEIPLNPILAFDDEGTLGPLPQVDGVQTQQTAGKLASNSLL</sequence>
<dbReference type="VGNC" id="VGNC:97788">
    <property type="gene designation" value="MAP7"/>
</dbReference>
<gene>
    <name evidence="7 9" type="primary">MAP7</name>
</gene>
<name>A0A1D5RER4_MACMU</name>
<dbReference type="PANTHER" id="PTHR15073">
    <property type="entry name" value="MICROTUBULE-ASSOCIATED PROTEIN"/>
    <property type="match status" value="1"/>
</dbReference>
<evidence type="ECO:0000256" key="6">
    <source>
        <dbReference type="SAM" id="MobiDB-lite"/>
    </source>
</evidence>
<feature type="compositionally biased region" description="Low complexity" evidence="6">
    <location>
        <begin position="413"/>
        <end position="426"/>
    </location>
</feature>
<reference evidence="8" key="1">
    <citation type="journal article" date="2007" name="Science">
        <title>Evolutionary and biomedical insights from the rhesus macaque genome.</title>
        <authorList>
            <person name="Gibbs R.A."/>
            <person name="Rogers J."/>
            <person name="Katze M.G."/>
            <person name="Bumgarner R."/>
            <person name="Weinstock G.M."/>
            <person name="Mardis E.R."/>
            <person name="Remington K.A."/>
            <person name="Strausberg R.L."/>
            <person name="Venter J.C."/>
            <person name="Wilson R.K."/>
            <person name="Batzer M.A."/>
            <person name="Bustamante C.D."/>
            <person name="Eichler E.E."/>
            <person name="Hahn M.W."/>
            <person name="Hardison R.C."/>
            <person name="Makova K.D."/>
            <person name="Miller W."/>
            <person name="Milosavljevic A."/>
            <person name="Palermo R.E."/>
            <person name="Siepel A."/>
            <person name="Sikela J.M."/>
            <person name="Attaway T."/>
            <person name="Bell S."/>
            <person name="Bernard K.E."/>
            <person name="Buhay C.J."/>
            <person name="Chandrabose M.N."/>
            <person name="Dao M."/>
            <person name="Davis C."/>
            <person name="Delehaunty K.D."/>
            <person name="Ding Y."/>
            <person name="Dinh H.H."/>
            <person name="Dugan-Rocha S."/>
            <person name="Fulton L.A."/>
            <person name="Gabisi R.A."/>
            <person name="Garner T.T."/>
            <person name="Godfrey J."/>
            <person name="Hawes A.C."/>
            <person name="Hernandez J."/>
            <person name="Hines S."/>
            <person name="Holder M."/>
            <person name="Hume J."/>
            <person name="Jhangiani S.N."/>
            <person name="Joshi V."/>
            <person name="Khan Z.M."/>
            <person name="Kirkness E.F."/>
            <person name="Cree A."/>
            <person name="Fowler R.G."/>
            <person name="Lee S."/>
            <person name="Lewis L.R."/>
            <person name="Li Z."/>
            <person name="Liu Y.-S."/>
            <person name="Moore S.M."/>
            <person name="Muzny D."/>
            <person name="Nazareth L.V."/>
            <person name="Ngo D.N."/>
            <person name="Okwuonu G.O."/>
            <person name="Pai G."/>
            <person name="Parker D."/>
            <person name="Paul H.A."/>
            <person name="Pfannkoch C."/>
            <person name="Pohl C.S."/>
            <person name="Rogers Y.-H.C."/>
            <person name="Ruiz S.J."/>
            <person name="Sabo A."/>
            <person name="Santibanez J."/>
            <person name="Schneider B.W."/>
            <person name="Smith S.M."/>
            <person name="Sodergren E."/>
            <person name="Svatek A.F."/>
            <person name="Utterback T.R."/>
            <person name="Vattathil S."/>
            <person name="Warren W."/>
            <person name="White C.S."/>
            <person name="Chinwalla A.T."/>
            <person name="Feng Y."/>
            <person name="Halpern A.L."/>
            <person name="Hillier L.W."/>
            <person name="Huang X."/>
            <person name="Minx P."/>
            <person name="Nelson J.O."/>
            <person name="Pepin K.H."/>
            <person name="Qin X."/>
            <person name="Sutton G.G."/>
            <person name="Venter E."/>
            <person name="Walenz B.P."/>
            <person name="Wallis J.W."/>
            <person name="Worley K.C."/>
            <person name="Yang S.-P."/>
            <person name="Jones S.M."/>
            <person name="Marra M.A."/>
            <person name="Rocchi M."/>
            <person name="Schein J.E."/>
            <person name="Baertsch R."/>
            <person name="Clarke L."/>
            <person name="Csuros M."/>
            <person name="Glasscock J."/>
            <person name="Harris R.A."/>
            <person name="Havlak P."/>
            <person name="Jackson A.R."/>
            <person name="Jiang H."/>
            <person name="Liu Y."/>
            <person name="Messina D.N."/>
            <person name="Shen Y."/>
            <person name="Song H.X.-Z."/>
            <person name="Wylie T."/>
            <person name="Zhang L."/>
            <person name="Birney E."/>
            <person name="Han K."/>
            <person name="Konkel M.K."/>
            <person name="Lee J."/>
            <person name="Smit A.F.A."/>
            <person name="Ullmer B."/>
            <person name="Wang H."/>
            <person name="Xing J."/>
            <person name="Burhans R."/>
            <person name="Cheng Z."/>
            <person name="Karro J.E."/>
            <person name="Ma J."/>
            <person name="Raney B."/>
            <person name="She X."/>
            <person name="Cox M.J."/>
            <person name="Demuth J.P."/>
            <person name="Dumas L.J."/>
            <person name="Han S.-G."/>
            <person name="Hopkins J."/>
            <person name="Karimpour-Fard A."/>
            <person name="Kim Y.H."/>
            <person name="Pollack J.R."/>
            <person name="Vinar T."/>
            <person name="Addo-Quaye C."/>
            <person name="Degenhardt J."/>
            <person name="Denby A."/>
            <person name="Hubisz M.J."/>
            <person name="Indap A."/>
            <person name="Kosiol C."/>
            <person name="Lahn B.T."/>
            <person name="Lawson H.A."/>
            <person name="Marklein A."/>
            <person name="Nielsen R."/>
            <person name="Vallender E.J."/>
            <person name="Clark A.G."/>
            <person name="Ferguson B."/>
            <person name="Hernandez R.D."/>
            <person name="Hirani K."/>
            <person name="Kehrer-Sawatzki H."/>
            <person name="Kolb J."/>
            <person name="Patil S."/>
            <person name="Pu L.-L."/>
            <person name="Ren Y."/>
            <person name="Smith D.G."/>
            <person name="Wheeler D.A."/>
            <person name="Schenck I."/>
            <person name="Ball E.V."/>
            <person name="Chen R."/>
            <person name="Cooper D.N."/>
            <person name="Giardine B."/>
            <person name="Hsu F."/>
            <person name="Kent W.J."/>
            <person name="Lesk A."/>
            <person name="Nelson D.L."/>
            <person name="O'brien W.E."/>
            <person name="Pruefer K."/>
            <person name="Stenson P.D."/>
            <person name="Wallace J.C."/>
            <person name="Ke H."/>
            <person name="Liu X.-M."/>
            <person name="Wang P."/>
            <person name="Xiang A.P."/>
            <person name="Yang F."/>
            <person name="Barber G.P."/>
            <person name="Haussler D."/>
            <person name="Karolchik D."/>
            <person name="Kern A.D."/>
            <person name="Kuhn R.M."/>
            <person name="Smith K.E."/>
            <person name="Zwieg A.S."/>
        </authorList>
    </citation>
    <scope>NUCLEOTIDE SEQUENCE [LARGE SCALE GENOMIC DNA]</scope>
    <source>
        <strain evidence="8">17573</strain>
    </source>
</reference>
<feature type="compositionally biased region" description="Polar residues" evidence="6">
    <location>
        <begin position="29"/>
        <end position="45"/>
    </location>
</feature>
<dbReference type="GeneTree" id="ENSGT00950000182941"/>
<dbReference type="ExpressionAtlas" id="A0A1D5RER4">
    <property type="expression patterns" value="baseline"/>
</dbReference>
<dbReference type="InterPro" id="IPR051483">
    <property type="entry name" value="MAP7_domain-containing"/>
</dbReference>
<evidence type="ECO:0000313" key="9">
    <source>
        <dbReference type="VGNC" id="VGNC:97788"/>
    </source>
</evidence>
<dbReference type="Bgee" id="ENSMMUG00000016373">
    <property type="expression patterns" value="Expressed in adult mammalian kidney and 22 other cell types or tissues"/>
</dbReference>
<dbReference type="SMR" id="A0A1D5RER4"/>
<feature type="compositionally biased region" description="Basic and acidic residues" evidence="6">
    <location>
        <begin position="100"/>
        <end position="144"/>
    </location>
</feature>
<dbReference type="VEuPathDB" id="HostDB:ENSMMUG00000016373"/>
<reference evidence="7" key="3">
    <citation type="submission" date="2025-08" db="UniProtKB">
        <authorList>
            <consortium name="Ensembl"/>
        </authorList>
    </citation>
    <scope>IDENTIFICATION</scope>
    <source>
        <strain evidence="7">17573</strain>
    </source>
</reference>
<accession>A0A1D5RER4</accession>
<evidence type="ECO:0000256" key="5">
    <source>
        <dbReference type="ARBA" id="ARBA00023212"/>
    </source>
</evidence>
<feature type="compositionally biased region" description="Polar residues" evidence="6">
    <location>
        <begin position="449"/>
        <end position="469"/>
    </location>
</feature>
<feature type="compositionally biased region" description="Basic and acidic residues" evidence="6">
    <location>
        <begin position="365"/>
        <end position="383"/>
    </location>
</feature>
<proteinExistence type="inferred from homology"/>
<dbReference type="PANTHER" id="PTHR15073:SF4">
    <property type="entry name" value="ENSCONSIN"/>
    <property type="match status" value="1"/>
</dbReference>
<dbReference type="eggNOG" id="ENOG502QTDQ">
    <property type="taxonomic scope" value="Eukaryota"/>
</dbReference>
<dbReference type="InterPro" id="IPR008604">
    <property type="entry name" value="MAP7_fam"/>
</dbReference>
<reference evidence="7" key="2">
    <citation type="submission" date="2019-01" db="EMBL/GenBank/DDBJ databases">
        <authorList>
            <person name="Graves T."/>
            <person name="Eichler E.E."/>
            <person name="Wilson R.K."/>
        </authorList>
    </citation>
    <scope>NUCLEOTIDE SEQUENCE [LARGE SCALE GENOMIC DNA]</scope>
    <source>
        <strain evidence="7">17573</strain>
    </source>
</reference>
<keyword evidence="4" id="KW-0175">Coiled coil</keyword>
<feature type="region of interest" description="Disordered" evidence="6">
    <location>
        <begin position="10"/>
        <end position="55"/>
    </location>
</feature>
<reference evidence="7" key="4">
    <citation type="submission" date="2025-09" db="UniProtKB">
        <authorList>
            <consortium name="Ensembl"/>
        </authorList>
    </citation>
    <scope>IDENTIFICATION</scope>
    <source>
        <strain evidence="7">17573</strain>
    </source>
</reference>
<evidence type="ECO:0000256" key="3">
    <source>
        <dbReference type="ARBA" id="ARBA00022490"/>
    </source>
</evidence>
<dbReference type="GO" id="GO:0015630">
    <property type="term" value="C:microtubule cytoskeleton"/>
    <property type="evidence" value="ECO:0007669"/>
    <property type="project" value="InterPro"/>
</dbReference>
<protein>
    <submittedName>
        <fullName evidence="7">Microtubule associated protein 7</fullName>
    </submittedName>
</protein>
<feature type="region of interest" description="Disordered" evidence="6">
    <location>
        <begin position="263"/>
        <end position="670"/>
    </location>
</feature>
<evidence type="ECO:0000256" key="4">
    <source>
        <dbReference type="ARBA" id="ARBA00023054"/>
    </source>
</evidence>
<feature type="region of interest" description="Disordered" evidence="6">
    <location>
        <begin position="683"/>
        <end position="703"/>
    </location>
</feature>
<evidence type="ECO:0000256" key="1">
    <source>
        <dbReference type="ARBA" id="ARBA00004245"/>
    </source>
</evidence>
<keyword evidence="8" id="KW-1185">Reference proteome</keyword>
<keyword evidence="3" id="KW-0963">Cytoplasm</keyword>
<organism evidence="7 8">
    <name type="scientific">Macaca mulatta</name>
    <name type="common">Rhesus macaque</name>
    <dbReference type="NCBI Taxonomy" id="9544"/>
    <lineage>
        <taxon>Eukaryota</taxon>
        <taxon>Metazoa</taxon>
        <taxon>Chordata</taxon>
        <taxon>Craniata</taxon>
        <taxon>Vertebrata</taxon>
        <taxon>Euteleostomi</taxon>
        <taxon>Mammalia</taxon>
        <taxon>Eutheria</taxon>
        <taxon>Euarchontoglires</taxon>
        <taxon>Primates</taxon>
        <taxon>Haplorrhini</taxon>
        <taxon>Catarrhini</taxon>
        <taxon>Cercopithecidae</taxon>
        <taxon>Cercopithecinae</taxon>
        <taxon>Macaca</taxon>
    </lineage>
</organism>
<feature type="compositionally biased region" description="Basic and acidic residues" evidence="6">
    <location>
        <begin position="399"/>
        <end position="412"/>
    </location>
</feature>
<comment type="similarity">
    <text evidence="2">Belongs to the MAP7 family.</text>
</comment>
<evidence type="ECO:0000256" key="2">
    <source>
        <dbReference type="ARBA" id="ARBA00007525"/>
    </source>
</evidence>
<evidence type="ECO:0000313" key="8">
    <source>
        <dbReference type="Proteomes" id="UP000006718"/>
    </source>
</evidence>
<dbReference type="GO" id="GO:0000226">
    <property type="term" value="P:microtubule cytoskeleton organization"/>
    <property type="evidence" value="ECO:0007669"/>
    <property type="project" value="InterPro"/>
</dbReference>
<keyword evidence="5" id="KW-0206">Cytoskeleton</keyword>
<feature type="region of interest" description="Disordered" evidence="6">
    <location>
        <begin position="100"/>
        <end position="174"/>
    </location>
</feature>
<feature type="compositionally biased region" description="Polar residues" evidence="6">
    <location>
        <begin position="298"/>
        <end position="311"/>
    </location>
</feature>
<comment type="subcellular location">
    <subcellularLocation>
        <location evidence="1">Cytoplasm</location>
        <location evidence="1">Cytoskeleton</location>
    </subcellularLocation>
</comment>
<dbReference type="Proteomes" id="UP000006718">
    <property type="component" value="Chromosome 4"/>
</dbReference>
<dbReference type="AlphaFoldDB" id="A0A1D5RER4"/>
<feature type="compositionally biased region" description="Pro residues" evidence="6">
    <location>
        <begin position="427"/>
        <end position="441"/>
    </location>
</feature>
<feature type="compositionally biased region" description="Polar residues" evidence="6">
    <location>
        <begin position="642"/>
        <end position="654"/>
    </location>
</feature>
<evidence type="ECO:0000313" key="7">
    <source>
        <dbReference type="Ensembl" id="ENSMMUP00000058807.2"/>
    </source>
</evidence>
<feature type="compositionally biased region" description="Basic and acidic residues" evidence="6">
    <location>
        <begin position="583"/>
        <end position="609"/>
    </location>
</feature>